<name>A0A4R1LUR9_9SPHI</name>
<keyword evidence="2" id="KW-1185">Reference proteome</keyword>
<proteinExistence type="predicted"/>
<protein>
    <recommendedName>
        <fullName evidence="3">Carboxypeptidase-like protein</fullName>
    </recommendedName>
</protein>
<accession>A0A4R1LUR9</accession>
<dbReference type="AlphaFoldDB" id="A0A4R1LUR9"/>
<evidence type="ECO:0000313" key="1">
    <source>
        <dbReference type="EMBL" id="TCK83106.1"/>
    </source>
</evidence>
<evidence type="ECO:0000313" key="2">
    <source>
        <dbReference type="Proteomes" id="UP000294616"/>
    </source>
</evidence>
<dbReference type="EMBL" id="SMGO01000002">
    <property type="protein sequence ID" value="TCK83106.1"/>
    <property type="molecule type" value="Genomic_DNA"/>
</dbReference>
<dbReference type="OrthoDB" id="789400at2"/>
<dbReference type="RefSeq" id="WP_132223705.1">
    <property type="nucleotide sequence ID" value="NZ_SMGO01000002.1"/>
</dbReference>
<evidence type="ECO:0008006" key="3">
    <source>
        <dbReference type="Google" id="ProtNLM"/>
    </source>
</evidence>
<reference evidence="1 2" key="1">
    <citation type="submission" date="2019-03" db="EMBL/GenBank/DDBJ databases">
        <title>Genomic Encyclopedia of Archaeal and Bacterial Type Strains, Phase II (KMG-II): from individual species to whole genera.</title>
        <authorList>
            <person name="Goeker M."/>
        </authorList>
    </citation>
    <scope>NUCLEOTIDE SEQUENCE [LARGE SCALE GENOMIC DNA]</scope>
    <source>
        <strain evidence="1 2">DSM 22554</strain>
    </source>
</reference>
<comment type="caution">
    <text evidence="1">The sequence shown here is derived from an EMBL/GenBank/DDBJ whole genome shotgun (WGS) entry which is preliminary data.</text>
</comment>
<sequence length="247" mass="28075">MNCLIKYIIVLCFLLPNTLFGQDGIRGVVLDYATEVRIGNAEITNLRTQQTLVSNGLGIFNVVGNIGDTLKIARTGYNEQNIVIASNEDIVVRLKGITELKAVNVYGITKEQEMQDAMNDYRKQGSYYNGKPPVLAYIFNPISALHETFGKTGKRAKRFREYINYEQEELLVDRKFNKALIASLTDLKDEDLTNFMLIYRPSSDLVRNWNEYDATSYIKKAFTKFDGEGRPKAPTLPKLVIPELSRE</sequence>
<gene>
    <name evidence="1" type="ORF">C8N28_1693</name>
</gene>
<organism evidence="1 2">
    <name type="scientific">Albibacterium bauzanense</name>
    <dbReference type="NCBI Taxonomy" id="653929"/>
    <lineage>
        <taxon>Bacteria</taxon>
        <taxon>Pseudomonadati</taxon>
        <taxon>Bacteroidota</taxon>
        <taxon>Sphingobacteriia</taxon>
        <taxon>Sphingobacteriales</taxon>
        <taxon>Sphingobacteriaceae</taxon>
        <taxon>Albibacterium</taxon>
    </lineage>
</organism>
<dbReference type="Proteomes" id="UP000294616">
    <property type="component" value="Unassembled WGS sequence"/>
</dbReference>